<dbReference type="InterPro" id="IPR052462">
    <property type="entry name" value="SLIRP/GR-RBP-like"/>
</dbReference>
<evidence type="ECO:0000259" key="4">
    <source>
        <dbReference type="PROSITE" id="PS50102"/>
    </source>
</evidence>
<dbReference type="SMART" id="SM00360">
    <property type="entry name" value="RRM"/>
    <property type="match status" value="2"/>
</dbReference>
<evidence type="ECO:0000313" key="5">
    <source>
        <dbReference type="EMBL" id="TGJ85930.1"/>
    </source>
</evidence>
<dbReference type="InterPro" id="IPR012677">
    <property type="entry name" value="Nucleotide-bd_a/b_plait_sf"/>
</dbReference>
<gene>
    <name evidence="5" type="ORF">E0Z10_g2805</name>
</gene>
<evidence type="ECO:0000256" key="3">
    <source>
        <dbReference type="SAM" id="MobiDB-lite"/>
    </source>
</evidence>
<name>A0A4Z0Z329_9PEZI</name>
<dbReference type="Proteomes" id="UP000297716">
    <property type="component" value="Unassembled WGS sequence"/>
</dbReference>
<dbReference type="PANTHER" id="PTHR48027">
    <property type="entry name" value="HETEROGENEOUS NUCLEAR RIBONUCLEOPROTEIN 87F-RELATED"/>
    <property type="match status" value="1"/>
</dbReference>
<feature type="domain" description="RRM" evidence="4">
    <location>
        <begin position="56"/>
        <end position="133"/>
    </location>
</feature>
<feature type="domain" description="RRM" evidence="4">
    <location>
        <begin position="150"/>
        <end position="228"/>
    </location>
</feature>
<comment type="caution">
    <text evidence="5">The sequence shown here is derived from an EMBL/GenBank/DDBJ whole genome shotgun (WGS) entry which is preliminary data.</text>
</comment>
<proteinExistence type="predicted"/>
<dbReference type="GO" id="GO:0003723">
    <property type="term" value="F:RNA binding"/>
    <property type="evidence" value="ECO:0007669"/>
    <property type="project" value="UniProtKB-UniRule"/>
</dbReference>
<sequence>MQISKANLQPIGALPLSRYFSQTASIAEGWKDAADIENATLQSSETESERNARAGYSIFVSNMTFDATDTHLHEAFGKYGDILSVSIGRDGRGLSRGFGFVTFGEKEAADRAVIEAHNSFWHGRRISVDHRKESSAGSKRQPRADSTPTNSLYIGNIPYEASDADLNKVFRSLDGIKDVRVAVDRNTGWPRGFAHADFHDVESATKAFEYLSQHNLAGRQLRVDYAETRRITNKPESD</sequence>
<dbReference type="InterPro" id="IPR035979">
    <property type="entry name" value="RBD_domain_sf"/>
</dbReference>
<dbReference type="SUPFAM" id="SSF54928">
    <property type="entry name" value="RNA-binding domain, RBD"/>
    <property type="match status" value="2"/>
</dbReference>
<dbReference type="CDD" id="cd00590">
    <property type="entry name" value="RRM_SF"/>
    <property type="match status" value="1"/>
</dbReference>
<keyword evidence="6" id="KW-1185">Reference proteome</keyword>
<feature type="region of interest" description="Disordered" evidence="3">
    <location>
        <begin position="131"/>
        <end position="151"/>
    </location>
</feature>
<reference evidence="5 6" key="1">
    <citation type="submission" date="2019-03" db="EMBL/GenBank/DDBJ databases">
        <title>Draft genome sequence of Xylaria hypoxylon DSM 108379, a ubiquitous saprotrophic-parasitic fungi on hardwood.</title>
        <authorList>
            <person name="Buettner E."/>
            <person name="Leonhardt S."/>
            <person name="Gebauer A.M."/>
            <person name="Liers C."/>
            <person name="Hofrichter M."/>
            <person name="Kellner H."/>
        </authorList>
    </citation>
    <scope>NUCLEOTIDE SEQUENCE [LARGE SCALE GENOMIC DNA]</scope>
    <source>
        <strain evidence="5 6">DSM 108379</strain>
    </source>
</reference>
<evidence type="ECO:0000256" key="2">
    <source>
        <dbReference type="PROSITE-ProRule" id="PRU00176"/>
    </source>
</evidence>
<protein>
    <recommendedName>
        <fullName evidence="4">RRM domain-containing protein</fullName>
    </recommendedName>
</protein>
<dbReference type="PROSITE" id="PS50102">
    <property type="entry name" value="RRM"/>
    <property type="match status" value="2"/>
</dbReference>
<organism evidence="5 6">
    <name type="scientific">Xylaria hypoxylon</name>
    <dbReference type="NCBI Taxonomy" id="37992"/>
    <lineage>
        <taxon>Eukaryota</taxon>
        <taxon>Fungi</taxon>
        <taxon>Dikarya</taxon>
        <taxon>Ascomycota</taxon>
        <taxon>Pezizomycotina</taxon>
        <taxon>Sordariomycetes</taxon>
        <taxon>Xylariomycetidae</taxon>
        <taxon>Xylariales</taxon>
        <taxon>Xylariaceae</taxon>
        <taxon>Xylaria</taxon>
    </lineage>
</organism>
<accession>A0A4Z0Z329</accession>
<keyword evidence="1 2" id="KW-0694">RNA-binding</keyword>
<dbReference type="EMBL" id="SKBN01000036">
    <property type="protein sequence ID" value="TGJ85930.1"/>
    <property type="molecule type" value="Genomic_DNA"/>
</dbReference>
<evidence type="ECO:0000313" key="6">
    <source>
        <dbReference type="Proteomes" id="UP000297716"/>
    </source>
</evidence>
<dbReference type="STRING" id="37992.A0A4Z0Z329"/>
<dbReference type="OrthoDB" id="6730379at2759"/>
<dbReference type="Pfam" id="PF00076">
    <property type="entry name" value="RRM_1"/>
    <property type="match status" value="2"/>
</dbReference>
<evidence type="ECO:0000256" key="1">
    <source>
        <dbReference type="ARBA" id="ARBA00022884"/>
    </source>
</evidence>
<dbReference type="Gene3D" id="3.30.70.330">
    <property type="match status" value="2"/>
</dbReference>
<dbReference type="AlphaFoldDB" id="A0A4Z0Z329"/>
<dbReference type="InterPro" id="IPR000504">
    <property type="entry name" value="RRM_dom"/>
</dbReference>